<feature type="compositionally biased region" description="Polar residues" evidence="6">
    <location>
        <begin position="71"/>
        <end position="80"/>
    </location>
</feature>
<dbReference type="Pfam" id="PF04082">
    <property type="entry name" value="Fungal_trans"/>
    <property type="match status" value="1"/>
</dbReference>
<feature type="region of interest" description="Disordered" evidence="6">
    <location>
        <begin position="715"/>
        <end position="969"/>
    </location>
</feature>
<dbReference type="PROSITE" id="PS50048">
    <property type="entry name" value="ZN2_CY6_FUNGAL_2"/>
    <property type="match status" value="1"/>
</dbReference>
<dbReference type="PROSITE" id="PS00463">
    <property type="entry name" value="ZN2_CY6_FUNGAL_1"/>
    <property type="match status" value="1"/>
</dbReference>
<feature type="compositionally biased region" description="Low complexity" evidence="6">
    <location>
        <begin position="670"/>
        <end position="679"/>
    </location>
</feature>
<evidence type="ECO:0000256" key="6">
    <source>
        <dbReference type="SAM" id="MobiDB-lite"/>
    </source>
</evidence>
<evidence type="ECO:0000256" key="4">
    <source>
        <dbReference type="ARBA" id="ARBA00023163"/>
    </source>
</evidence>
<dbReference type="Gene3D" id="4.10.240.10">
    <property type="entry name" value="Zn(2)-C6 fungal-type DNA-binding domain"/>
    <property type="match status" value="1"/>
</dbReference>
<dbReference type="OrthoDB" id="5370478at2759"/>
<feature type="region of interest" description="Disordered" evidence="6">
    <location>
        <begin position="383"/>
        <end position="407"/>
    </location>
</feature>
<dbReference type="Proteomes" id="UP000016931">
    <property type="component" value="Unassembled WGS sequence"/>
</dbReference>
<name>N1QDR0_SPHMS</name>
<dbReference type="EMBL" id="KB456269">
    <property type="protein sequence ID" value="EMF09676.1"/>
    <property type="molecule type" value="Genomic_DNA"/>
</dbReference>
<evidence type="ECO:0000256" key="3">
    <source>
        <dbReference type="ARBA" id="ARBA00023015"/>
    </source>
</evidence>
<keyword evidence="2" id="KW-0479">Metal-binding</keyword>
<feature type="region of interest" description="Disordered" evidence="6">
    <location>
        <begin position="666"/>
        <end position="695"/>
    </location>
</feature>
<organism evidence="8 9">
    <name type="scientific">Sphaerulina musiva (strain SO2202)</name>
    <name type="common">Poplar stem canker fungus</name>
    <name type="synonym">Septoria musiva</name>
    <dbReference type="NCBI Taxonomy" id="692275"/>
    <lineage>
        <taxon>Eukaryota</taxon>
        <taxon>Fungi</taxon>
        <taxon>Dikarya</taxon>
        <taxon>Ascomycota</taxon>
        <taxon>Pezizomycotina</taxon>
        <taxon>Dothideomycetes</taxon>
        <taxon>Dothideomycetidae</taxon>
        <taxon>Mycosphaerellales</taxon>
        <taxon>Mycosphaerellaceae</taxon>
        <taxon>Sphaerulina</taxon>
    </lineage>
</organism>
<evidence type="ECO:0000256" key="1">
    <source>
        <dbReference type="ARBA" id="ARBA00004123"/>
    </source>
</evidence>
<dbReference type="InterPro" id="IPR036864">
    <property type="entry name" value="Zn2-C6_fun-type_DNA-bd_sf"/>
</dbReference>
<evidence type="ECO:0000259" key="7">
    <source>
        <dbReference type="PROSITE" id="PS50048"/>
    </source>
</evidence>
<feature type="compositionally biased region" description="Polar residues" evidence="6">
    <location>
        <begin position="826"/>
        <end position="848"/>
    </location>
</feature>
<dbReference type="InterPro" id="IPR007219">
    <property type="entry name" value="XnlR_reg_dom"/>
</dbReference>
<dbReference type="CDD" id="cd12148">
    <property type="entry name" value="fungal_TF_MHR"/>
    <property type="match status" value="1"/>
</dbReference>
<keyword evidence="3" id="KW-0805">Transcription regulation</keyword>
<feature type="compositionally biased region" description="Low complexity" evidence="6">
    <location>
        <begin position="795"/>
        <end position="825"/>
    </location>
</feature>
<dbReference type="GO" id="GO:0008270">
    <property type="term" value="F:zinc ion binding"/>
    <property type="evidence" value="ECO:0007669"/>
    <property type="project" value="InterPro"/>
</dbReference>
<feature type="compositionally biased region" description="Polar residues" evidence="6">
    <location>
        <begin position="775"/>
        <end position="787"/>
    </location>
</feature>
<dbReference type="SUPFAM" id="SSF57701">
    <property type="entry name" value="Zn2/Cys6 DNA-binding domain"/>
    <property type="match status" value="1"/>
</dbReference>
<dbReference type="RefSeq" id="XP_016757797.1">
    <property type="nucleotide sequence ID" value="XM_016908219.1"/>
</dbReference>
<dbReference type="GO" id="GO:0000981">
    <property type="term" value="F:DNA-binding transcription factor activity, RNA polymerase II-specific"/>
    <property type="evidence" value="ECO:0007669"/>
    <property type="project" value="InterPro"/>
</dbReference>
<dbReference type="AlphaFoldDB" id="N1QDR0"/>
<evidence type="ECO:0000256" key="2">
    <source>
        <dbReference type="ARBA" id="ARBA00022723"/>
    </source>
</evidence>
<dbReference type="InterPro" id="IPR050815">
    <property type="entry name" value="TF_fung"/>
</dbReference>
<dbReference type="SMART" id="SM00066">
    <property type="entry name" value="GAL4"/>
    <property type="match status" value="1"/>
</dbReference>
<dbReference type="SMART" id="SM00906">
    <property type="entry name" value="Fungal_trans"/>
    <property type="match status" value="1"/>
</dbReference>
<dbReference type="GO" id="GO:0006351">
    <property type="term" value="P:DNA-templated transcription"/>
    <property type="evidence" value="ECO:0007669"/>
    <property type="project" value="InterPro"/>
</dbReference>
<dbReference type="GO" id="GO:0005634">
    <property type="term" value="C:nucleus"/>
    <property type="evidence" value="ECO:0007669"/>
    <property type="project" value="UniProtKB-SubCell"/>
</dbReference>
<reference evidence="8 9" key="1">
    <citation type="journal article" date="2012" name="PLoS Pathog.">
        <title>Diverse lifestyles and strategies of plant pathogenesis encoded in the genomes of eighteen Dothideomycetes fungi.</title>
        <authorList>
            <person name="Ohm R.A."/>
            <person name="Feau N."/>
            <person name="Henrissat B."/>
            <person name="Schoch C.L."/>
            <person name="Horwitz B.A."/>
            <person name="Barry K.W."/>
            <person name="Condon B.J."/>
            <person name="Copeland A.C."/>
            <person name="Dhillon B."/>
            <person name="Glaser F."/>
            <person name="Hesse C.N."/>
            <person name="Kosti I."/>
            <person name="LaButti K."/>
            <person name="Lindquist E.A."/>
            <person name="Lucas S."/>
            <person name="Salamov A.A."/>
            <person name="Bradshaw R.E."/>
            <person name="Ciuffetti L."/>
            <person name="Hamelin R.C."/>
            <person name="Kema G.H.J."/>
            <person name="Lawrence C."/>
            <person name="Scott J.A."/>
            <person name="Spatafora J.W."/>
            <person name="Turgeon B.G."/>
            <person name="de Wit P.J.G.M."/>
            <person name="Zhong S."/>
            <person name="Goodwin S.B."/>
            <person name="Grigoriev I.V."/>
        </authorList>
    </citation>
    <scope>NUCLEOTIDE SEQUENCE [LARGE SCALE GENOMIC DNA]</scope>
    <source>
        <strain evidence="8 9">SO2202</strain>
    </source>
</reference>
<evidence type="ECO:0000313" key="9">
    <source>
        <dbReference type="Proteomes" id="UP000016931"/>
    </source>
</evidence>
<dbReference type="Pfam" id="PF00172">
    <property type="entry name" value="Zn_clus"/>
    <property type="match status" value="1"/>
</dbReference>
<sequence length="1024" mass="113494">MRSSIACIRCRRSKVKCVNNGVGTTCRSCENSGRDCQYPSPVTGGGRRRDSISGRADVYGDAERRQRPRKSTTATYNSGLATGPTDSPRPLLDALDPRLLTPAVWQELFDIFEVHYSADLPFLHPPTFLKPLRAAIVDPSPSHGSPTDSPGAAARPPASTEFLLAFLALTARFHPRLVAHHSPPTSSRPSNPLIASEYYAAAANEKLASMWSDNRYHDIEHCQAALMLGLHEWGMCRGAKAWLTVGMAIRAAQSMGLQYEMDLDDEPLSRSLALSGEAARLGMDPNRKSSVSSDKATEDAFVHQEIRRRTFWSCYIMDRYLSSGKYRPQMLHARELRIQLPASERSFLFAEKVRTLMLGEEDRSMSGPGRAEVQNQRQQSVMLGTTGTPEPNMAPSPRSSFRDDDDKGRLEVGSDEGLISRYVKILEIYGKVVKWSCAGGRRIEEHPPWDHRCEFYKLRRMCQEFKASLPRQQTLTPQNTQAHISLKTSTPYTLVHAVYLLCQIMLHREYVPFIPLRCSKPEGPLDAPLFPADKFNVPAGFWDESARECFRSAREIMDLVRTCQEWRALVETPIVGFAIYTVAFVGVYCINFPWMDPDGYMCTRPEPGKSDSKPGESKGFEAARKALEMIGNMRSKLHMADGWFKTINRMHRYFRRIKSDYRKNVHNLESSSESDSPVSTRHLSLREGGSGGGLDEYKLLERTLKEFGVLEDQDIDMTDVQQPDSRPLDAVYDDSNSGTVKSEDGDQPVAATEPPKAEAGAWSAINTAPGAPASRQPSISTPSSGQFRSYDAYAQQQQQQQEPQQHGRQYPQNGHLPSPSSGPSSVQPAQHQQPPHNGYQPPQLSNFRPSYSEGPSPAPGPPSLTSPASQSAAGTPSQAHPSPSFERHHSQPGYSSWTSQNAPYQMQPPPPNPYVNGATHYPQHQHGPAPQHGGYPTSVHGALNPQSSQPHRLPDPHQAQSSQRQQVWDPSIKETWLSSIDTRMGGDDIAAFVDGGEVAEWANMAASQGFANGWLTAVWQGGHA</sequence>
<dbReference type="GeneID" id="27905356"/>
<keyword evidence="9" id="KW-1185">Reference proteome</keyword>
<feature type="region of interest" description="Disordered" evidence="6">
    <location>
        <begin position="37"/>
        <end position="90"/>
    </location>
</feature>
<dbReference type="PANTHER" id="PTHR47338:SF5">
    <property type="entry name" value="ZN(II)2CYS6 TRANSCRIPTION FACTOR (EUROFUNG)"/>
    <property type="match status" value="1"/>
</dbReference>
<evidence type="ECO:0000256" key="5">
    <source>
        <dbReference type="ARBA" id="ARBA00023242"/>
    </source>
</evidence>
<dbReference type="CDD" id="cd00067">
    <property type="entry name" value="GAL4"/>
    <property type="match status" value="1"/>
</dbReference>
<comment type="subcellular location">
    <subcellularLocation>
        <location evidence="1">Nucleus</location>
    </subcellularLocation>
</comment>
<feature type="compositionally biased region" description="Polar residues" evidence="6">
    <location>
        <begin position="870"/>
        <end position="881"/>
    </location>
</feature>
<dbReference type="eggNOG" id="ENOG502QS5N">
    <property type="taxonomic scope" value="Eukaryota"/>
</dbReference>
<protein>
    <recommendedName>
        <fullName evidence="7">Zn(2)-C6 fungal-type domain-containing protein</fullName>
    </recommendedName>
</protein>
<dbReference type="HOGENOM" id="CLU_005024_0_1_1"/>
<dbReference type="InterPro" id="IPR001138">
    <property type="entry name" value="Zn2Cys6_DnaBD"/>
</dbReference>
<keyword evidence="5" id="KW-0539">Nucleus</keyword>
<gene>
    <name evidence="8" type="ORF">SEPMUDRAFT_166315</name>
</gene>
<accession>N1QDR0</accession>
<keyword evidence="4" id="KW-0804">Transcription</keyword>
<evidence type="ECO:0000313" key="8">
    <source>
        <dbReference type="EMBL" id="EMF09676.1"/>
    </source>
</evidence>
<dbReference type="OMA" id="DLFQSHF"/>
<feature type="domain" description="Zn(2)-C6 fungal-type" evidence="7">
    <location>
        <begin position="6"/>
        <end position="38"/>
    </location>
</feature>
<feature type="compositionally biased region" description="Polar residues" evidence="6">
    <location>
        <begin position="958"/>
        <end position="968"/>
    </location>
</feature>
<dbReference type="GO" id="GO:0003677">
    <property type="term" value="F:DNA binding"/>
    <property type="evidence" value="ECO:0007669"/>
    <property type="project" value="InterPro"/>
</dbReference>
<dbReference type="STRING" id="692275.N1QDR0"/>
<dbReference type="PANTHER" id="PTHR47338">
    <property type="entry name" value="ZN(II)2CYS6 TRANSCRIPTION FACTOR (EUROFUNG)-RELATED"/>
    <property type="match status" value="1"/>
</dbReference>
<proteinExistence type="predicted"/>